<proteinExistence type="predicted"/>
<dbReference type="EMBL" id="BAAAPY010000002">
    <property type="protein sequence ID" value="GAA2072995.1"/>
    <property type="molecule type" value="Genomic_DNA"/>
</dbReference>
<feature type="region of interest" description="Disordered" evidence="1">
    <location>
        <begin position="97"/>
        <end position="181"/>
    </location>
</feature>
<sequence>MAPVLAVTALVAAVLLAATAGAATVSFNVTPTSGPGAVTIDWNVAPQEGRTIESITARSEPATDFAGPVEDAVGTLSINVPRSGTYTFTVEVLESGADERVVESRTVEVTSAAPPADEEKGEAQPETEPSPDPEATTGDDTDDQTPTRPTDIPDAGVAAGPTSTSRDNDGTAPVGPLRSAD</sequence>
<gene>
    <name evidence="3" type="ORF">GCM10009821_08990</name>
</gene>
<organism evidence="3 4">
    <name type="scientific">Aeromicrobium halocynthiae</name>
    <dbReference type="NCBI Taxonomy" id="560557"/>
    <lineage>
        <taxon>Bacteria</taxon>
        <taxon>Bacillati</taxon>
        <taxon>Actinomycetota</taxon>
        <taxon>Actinomycetes</taxon>
        <taxon>Propionibacteriales</taxon>
        <taxon>Nocardioidaceae</taxon>
        <taxon>Aeromicrobium</taxon>
    </lineage>
</organism>
<accession>A0ABN2VU71</accession>
<dbReference type="Proteomes" id="UP001501480">
    <property type="component" value="Unassembled WGS sequence"/>
</dbReference>
<name>A0ABN2VU71_9ACTN</name>
<evidence type="ECO:0000256" key="1">
    <source>
        <dbReference type="SAM" id="MobiDB-lite"/>
    </source>
</evidence>
<keyword evidence="2" id="KW-0732">Signal</keyword>
<feature type="compositionally biased region" description="Basic and acidic residues" evidence="1">
    <location>
        <begin position="97"/>
        <end position="106"/>
    </location>
</feature>
<evidence type="ECO:0000313" key="4">
    <source>
        <dbReference type="Proteomes" id="UP001501480"/>
    </source>
</evidence>
<feature type="signal peptide" evidence="2">
    <location>
        <begin position="1"/>
        <end position="22"/>
    </location>
</feature>
<keyword evidence="4" id="KW-1185">Reference proteome</keyword>
<comment type="caution">
    <text evidence="3">The sequence shown here is derived from an EMBL/GenBank/DDBJ whole genome shotgun (WGS) entry which is preliminary data.</text>
</comment>
<reference evidence="3 4" key="1">
    <citation type="journal article" date="2019" name="Int. J. Syst. Evol. Microbiol.">
        <title>The Global Catalogue of Microorganisms (GCM) 10K type strain sequencing project: providing services to taxonomists for standard genome sequencing and annotation.</title>
        <authorList>
            <consortium name="The Broad Institute Genomics Platform"/>
            <consortium name="The Broad Institute Genome Sequencing Center for Infectious Disease"/>
            <person name="Wu L."/>
            <person name="Ma J."/>
        </authorList>
    </citation>
    <scope>NUCLEOTIDE SEQUENCE [LARGE SCALE GENOMIC DNA]</scope>
    <source>
        <strain evidence="3 4">JCM 15749</strain>
    </source>
</reference>
<evidence type="ECO:0000256" key="2">
    <source>
        <dbReference type="SAM" id="SignalP"/>
    </source>
</evidence>
<evidence type="ECO:0000313" key="3">
    <source>
        <dbReference type="EMBL" id="GAA2072995.1"/>
    </source>
</evidence>
<protein>
    <submittedName>
        <fullName evidence="3">Uncharacterized protein</fullName>
    </submittedName>
</protein>
<feature type="compositionally biased region" description="Low complexity" evidence="1">
    <location>
        <begin position="144"/>
        <end position="154"/>
    </location>
</feature>
<feature type="chain" id="PRO_5045392298" evidence="2">
    <location>
        <begin position="23"/>
        <end position="181"/>
    </location>
</feature>